<reference evidence="4" key="1">
    <citation type="journal article" date="2019" name="Int. J. Syst. Evol. Microbiol.">
        <title>The Global Catalogue of Microorganisms (GCM) 10K type strain sequencing project: providing services to taxonomists for standard genome sequencing and annotation.</title>
        <authorList>
            <consortium name="The Broad Institute Genomics Platform"/>
            <consortium name="The Broad Institute Genome Sequencing Center for Infectious Disease"/>
            <person name="Wu L."/>
            <person name="Ma J."/>
        </authorList>
    </citation>
    <scope>NUCLEOTIDE SEQUENCE [LARGE SCALE GENOMIC DNA]</scope>
    <source>
        <strain evidence="4">JCM 18952</strain>
    </source>
</reference>
<keyword evidence="4" id="KW-1185">Reference proteome</keyword>
<name>A0ABP9TKM4_9MICC</name>
<accession>A0ABP9TKM4</accession>
<evidence type="ECO:0000313" key="3">
    <source>
        <dbReference type="EMBL" id="GAA5225550.1"/>
    </source>
</evidence>
<feature type="compositionally biased region" description="Gly residues" evidence="1">
    <location>
        <begin position="116"/>
        <end position="125"/>
    </location>
</feature>
<gene>
    <name evidence="3" type="ORF">GCM10025778_00800</name>
</gene>
<proteinExistence type="predicted"/>
<feature type="region of interest" description="Disordered" evidence="1">
    <location>
        <begin position="99"/>
        <end position="143"/>
    </location>
</feature>
<dbReference type="EMBL" id="BAABLK010000002">
    <property type="protein sequence ID" value="GAA5225550.1"/>
    <property type="molecule type" value="Genomic_DNA"/>
</dbReference>
<protein>
    <recommendedName>
        <fullName evidence="5">Ig-like domain-containing protein</fullName>
    </recommendedName>
</protein>
<feature type="compositionally biased region" description="Acidic residues" evidence="1">
    <location>
        <begin position="104"/>
        <end position="115"/>
    </location>
</feature>
<keyword evidence="2" id="KW-0812">Transmembrane</keyword>
<sequence length="752" mass="78724">MVQYRSPAEAEPSGVEKTRLHRIVAENTDGTFVTAGDANVEVDSTPINREQISGQARLLIPYIGLPGLWLRNGDFIALMLWSLLTSVAVAAAVLGVSSRRPEKDSDDDVPPDDNTGDGGNGGNGGKETAPWAGHQNQNTVPWPEDAAASPVQRLSVAFGIVAALTIMTVVGASVFSSAAFTATTANASNTFGAADDWEPPSVALTSPGTIVKDTVLLTAAASDARSGIRSVLIQYAPAATGSWVNLCTSESTPYACAWNTATLPDGTYLLRAKATDKAGLSTTTDPIRTTVANSFTVFLDDPGETARGTTNLSTTLSRPGTIPYTVRVEYSVADSNNWKPICQNLASPYNCLWNTAALADKAYDLRSVAVSGTSITYSNLVTDVLVDNHGPLVSLADPGPTIRGTTTFEASASDAASGVAQVQLQYLRSGTSTWVNMCTLEDEPYSCRFNTTTMAYGTYSFRAVATDEAGNTSISSATSYRTVDNTVSTISVQDPGSYLSGTVTLRADANSTAGISNVRIQTAPAGTTTWTTRCTVNTSPSTCPWSTTGVTDGLYDVRAVLLDSAGKETVSATVSNRRVDNSPLRAADIQSINGSGIAGRVDAGDTLSFSYSQQVNLASVTPGWNGAPIPVTVRLRDGKLLSQGGKSDTIDIQRAGSSVNLGSVNTKGDFARNSRTIYFDGTMKTSTVTINGIPRSIVTVTVGNVTYGSNSLRTNTNSANMVWTPTTAVKNTNGAASSTTPVTESGSLDRDF</sequence>
<feature type="transmembrane region" description="Helical" evidence="2">
    <location>
        <begin position="156"/>
        <end position="180"/>
    </location>
</feature>
<keyword evidence="2" id="KW-0472">Membrane</keyword>
<feature type="region of interest" description="Disordered" evidence="1">
    <location>
        <begin position="730"/>
        <end position="752"/>
    </location>
</feature>
<evidence type="ECO:0000256" key="1">
    <source>
        <dbReference type="SAM" id="MobiDB-lite"/>
    </source>
</evidence>
<dbReference type="Pfam" id="PF17957">
    <property type="entry name" value="Big_7"/>
    <property type="match status" value="2"/>
</dbReference>
<organism evidence="3 4">
    <name type="scientific">Paeniglutamicibacter antarcticus</name>
    <dbReference type="NCBI Taxonomy" id="494023"/>
    <lineage>
        <taxon>Bacteria</taxon>
        <taxon>Bacillati</taxon>
        <taxon>Actinomycetota</taxon>
        <taxon>Actinomycetes</taxon>
        <taxon>Micrococcales</taxon>
        <taxon>Micrococcaceae</taxon>
        <taxon>Paeniglutamicibacter</taxon>
    </lineage>
</organism>
<dbReference type="InterPro" id="IPR013783">
    <property type="entry name" value="Ig-like_fold"/>
</dbReference>
<evidence type="ECO:0000256" key="2">
    <source>
        <dbReference type="SAM" id="Phobius"/>
    </source>
</evidence>
<dbReference type="Proteomes" id="UP001501257">
    <property type="component" value="Unassembled WGS sequence"/>
</dbReference>
<keyword evidence="2" id="KW-1133">Transmembrane helix</keyword>
<evidence type="ECO:0008006" key="5">
    <source>
        <dbReference type="Google" id="ProtNLM"/>
    </source>
</evidence>
<comment type="caution">
    <text evidence="3">The sequence shown here is derived from an EMBL/GenBank/DDBJ whole genome shotgun (WGS) entry which is preliminary data.</text>
</comment>
<evidence type="ECO:0000313" key="4">
    <source>
        <dbReference type="Proteomes" id="UP001501257"/>
    </source>
</evidence>
<feature type="compositionally biased region" description="Polar residues" evidence="1">
    <location>
        <begin position="730"/>
        <end position="746"/>
    </location>
</feature>
<dbReference type="Gene3D" id="2.60.40.10">
    <property type="entry name" value="Immunoglobulins"/>
    <property type="match status" value="3"/>
</dbReference>
<feature type="transmembrane region" description="Helical" evidence="2">
    <location>
        <begin position="75"/>
        <end position="96"/>
    </location>
</feature>